<dbReference type="SUPFAM" id="SSF48230">
    <property type="entry name" value="Chondroitin AC/alginate lyase"/>
    <property type="match status" value="1"/>
</dbReference>
<dbReference type="EMBL" id="DVOF01000061">
    <property type="protein sequence ID" value="HIV02337.1"/>
    <property type="molecule type" value="Genomic_DNA"/>
</dbReference>
<dbReference type="Gene3D" id="2.60.120.260">
    <property type="entry name" value="Galactose-binding domain-like"/>
    <property type="match status" value="2"/>
</dbReference>
<dbReference type="Pfam" id="PF18675">
    <property type="entry name" value="HepII_C"/>
    <property type="match status" value="1"/>
</dbReference>
<dbReference type="InterPro" id="IPR000421">
    <property type="entry name" value="FA58C"/>
</dbReference>
<reference evidence="5" key="2">
    <citation type="journal article" date="2021" name="PeerJ">
        <title>Extensive microbial diversity within the chicken gut microbiome revealed by metagenomics and culture.</title>
        <authorList>
            <person name="Gilroy R."/>
            <person name="Ravi A."/>
            <person name="Getino M."/>
            <person name="Pursley I."/>
            <person name="Horton D.L."/>
            <person name="Alikhan N.F."/>
            <person name="Baker D."/>
            <person name="Gharbi K."/>
            <person name="Hall N."/>
            <person name="Watson M."/>
            <person name="Adriaenssens E.M."/>
            <person name="Foster-Nyarko E."/>
            <person name="Jarju S."/>
            <person name="Secka A."/>
            <person name="Antonio M."/>
            <person name="Oren A."/>
            <person name="Chaudhuri R.R."/>
            <person name="La Ragione R."/>
            <person name="Hildebrand F."/>
            <person name="Pallen M.J."/>
        </authorList>
    </citation>
    <scope>NUCLEOTIDE SEQUENCE</scope>
    <source>
        <strain evidence="5">4920</strain>
    </source>
</reference>
<dbReference type="CDD" id="cd02795">
    <property type="entry name" value="CBM6-CBM35-CBM36_like"/>
    <property type="match status" value="1"/>
</dbReference>
<evidence type="ECO:0000313" key="6">
    <source>
        <dbReference type="Proteomes" id="UP000886743"/>
    </source>
</evidence>
<dbReference type="Pfam" id="PF00754">
    <property type="entry name" value="F5_F8_type_C"/>
    <property type="match status" value="1"/>
</dbReference>
<dbReference type="SUPFAM" id="SSF49785">
    <property type="entry name" value="Galactose-binding domain-like"/>
    <property type="match status" value="1"/>
</dbReference>
<comment type="subcellular location">
    <subcellularLocation>
        <location evidence="1">Cell envelope</location>
    </subcellularLocation>
</comment>
<dbReference type="InterPro" id="IPR008929">
    <property type="entry name" value="Chondroitin_lyas"/>
</dbReference>
<dbReference type="InterPro" id="IPR036582">
    <property type="entry name" value="Mao_N_sf"/>
</dbReference>
<reference evidence="5" key="1">
    <citation type="submission" date="2020-10" db="EMBL/GenBank/DDBJ databases">
        <authorList>
            <person name="Gilroy R."/>
        </authorList>
    </citation>
    <scope>NUCLEOTIDE SEQUENCE</scope>
    <source>
        <strain evidence="5">4920</strain>
    </source>
</reference>
<dbReference type="PROSITE" id="PS50022">
    <property type="entry name" value="FA58C_3"/>
    <property type="match status" value="1"/>
</dbReference>
<proteinExistence type="predicted"/>
<evidence type="ECO:0000256" key="1">
    <source>
        <dbReference type="ARBA" id="ARBA00004196"/>
    </source>
</evidence>
<dbReference type="Pfam" id="PF07833">
    <property type="entry name" value="Cu_amine_oxidN1"/>
    <property type="match status" value="1"/>
</dbReference>
<organism evidence="5 6">
    <name type="scientific">Candidatus Aphodoplasma excrementigallinarum</name>
    <dbReference type="NCBI Taxonomy" id="2840673"/>
    <lineage>
        <taxon>Bacteria</taxon>
        <taxon>Bacillati</taxon>
        <taxon>Bacillota</taxon>
        <taxon>Clostridia</taxon>
        <taxon>Eubacteriales</taxon>
        <taxon>Candidatus Aphodoplasma</taxon>
    </lineage>
</organism>
<dbReference type="Gene3D" id="2.70.98.70">
    <property type="match status" value="1"/>
</dbReference>
<feature type="signal peptide" evidence="3">
    <location>
        <begin position="1"/>
        <end position="26"/>
    </location>
</feature>
<sequence>MKKMLCGILAIAMLFGSLGTNLVVVAATELATKDGFLDVEAEDLDFDKDFLEVTKNEMFSNSEGLAVKSEDKTEPAADDPAHLDLSFTADKAGTYTIWMRHTAETANMSGQNVFLSVQGGKYDIKMLEASPEQPKWMKLATVTAASDGEEVSVKIRRRQCNKIVLDRFIITNDTSYVPDDYQLGIAGATPRPSVAPAGLVETIGLEDGTALFEAEEATVISGFTEVSDNDASGQKALNIDGDHGTKPAETDPAQIAFNFKADQDGAYVLWVYAKPTTPNKSMAVSINNEAYKVVALNAPENAYEWRKLVPITGIKAGDTVNVRLRAATGYFRVDQFMLLHGQDKKPVGVDAQIEEFDATKLDETLYPKPGFTPPPEHPRLYFTKDDIPTILENATKMQNEEAWRRYREMLEMDIQDGILPAPQPGTMNVNNQSLGTIEAWAFNYVTEGNEEYGRKAIEAIQNYMDTLVLIDPNNDNYTRNGGHAIFTLSEVYDWCYPLLSENDKSNMINQVIELIQGGVEVGWPPVKQGSVTSHGSEAQILRDLNSFAIAVYDERPDIYNVVVGRFLADYVPARKFTYPSHMFHQGSGYGSYRGQWDFNATWIFDTLGQERIFGDDQQYTAYWFLYLRRPDGQLMRDGDATTNGSEIGAYSNDLKRIMMLAGNYYQDPYLKQEAMRSNPYLSTFAYGHGNMSPVEFLIFNDPDLWGRPLSELPQTKYFGSPQGAMIARTGWDDGMESPVAMAYMKINEIWFANHHHLDAGSFQLYYKGILANDSGRYEGYGTDQDLAYNKRSIAHNTITVYDPNETGGYYNMQTNDGGQEVKEGGSEQSHIDFFKNGGNETGKVEGHEFGPDQLEPDYSYLKGDITKAYNSSKMEDYERSFLFLDLKNDTNPAALIVFDRVRSSNKDFKKAWLLHGPTEPEVDGNRTVFRNTENGYNGKMTVDTLLPKADNTEINIIGGPGQEAWVVDKNYPAGTQLDMTKAHESDGWRIEVSPKTAEKQDYFLNVLQMGDAEPDTPALPTTLIETDTHVGAQIADRVALFSLEKGRTKDDITFSFSGEGTYKIMVADVGAGTYRVIRDGAEVATAVASEEGGLLNFEGEAGAYTITYMDAAADKQFPEPAPRADEGITLRIANKFVYTDVAPTLVNDRTLVPMRVIFEKLGATVDWDEATRTVTANKDGRTIQLSIDNTTALVDGKEVTLDVPAMQLKDRTLVPVRFIAETLNCKVDWDGFAQTVYVSNPSKIIGQVDENGNIYYPPQHDIPNALPIYELYQNDSDENRIEQSIDGDLSTRWAVEGTQNWAWGTYDLGSVKTLDKAYLAFHNGHERVYTFSLDVSEDGENWTRVIDQQTTSGTTLELEAYDMKGVKARYVKFLGDGNTVNMWNSLTEIVFTEKK</sequence>
<dbReference type="InterPro" id="IPR040925">
    <property type="entry name" value="HepII_C"/>
</dbReference>
<keyword evidence="2" id="KW-0326">Glycosidase</keyword>
<dbReference type="InterPro" id="IPR012480">
    <property type="entry name" value="Hepar_II_III_C"/>
</dbReference>
<dbReference type="Proteomes" id="UP000886743">
    <property type="component" value="Unassembled WGS sequence"/>
</dbReference>
<gene>
    <name evidence="5" type="ORF">IAC74_02090</name>
</gene>
<dbReference type="InterPro" id="IPR008979">
    <property type="entry name" value="Galactose-bd-like_sf"/>
</dbReference>
<dbReference type="Pfam" id="PF07940">
    <property type="entry name" value="Hepar_II_III_C"/>
    <property type="match status" value="1"/>
</dbReference>
<accession>A0A9D1SZT6</accession>
<feature type="domain" description="F5/8 type C" evidence="4">
    <location>
        <begin position="1286"/>
        <end position="1373"/>
    </location>
</feature>
<keyword evidence="3" id="KW-0732">Signal</keyword>
<dbReference type="Gene3D" id="2.60.40.2750">
    <property type="match status" value="1"/>
</dbReference>
<dbReference type="InterPro" id="IPR012854">
    <property type="entry name" value="Cu_amine_oxidase-like_N"/>
</dbReference>
<comment type="caution">
    <text evidence="5">The sequence shown here is derived from an EMBL/GenBank/DDBJ whole genome shotgun (WGS) entry which is preliminary data.</text>
</comment>
<dbReference type="GO" id="GO:0016829">
    <property type="term" value="F:lyase activity"/>
    <property type="evidence" value="ECO:0007669"/>
    <property type="project" value="InterPro"/>
</dbReference>
<keyword evidence="2" id="KW-0378">Hydrolase</keyword>
<dbReference type="GO" id="GO:0016798">
    <property type="term" value="F:hydrolase activity, acting on glycosyl bonds"/>
    <property type="evidence" value="ECO:0007669"/>
    <property type="project" value="UniProtKB-KW"/>
</dbReference>
<evidence type="ECO:0000313" key="5">
    <source>
        <dbReference type="EMBL" id="HIV02337.1"/>
    </source>
</evidence>
<dbReference type="SUPFAM" id="SSF55383">
    <property type="entry name" value="Copper amine oxidase, domain N"/>
    <property type="match status" value="1"/>
</dbReference>
<feature type="chain" id="PRO_5038570685" evidence="3">
    <location>
        <begin position="27"/>
        <end position="1395"/>
    </location>
</feature>
<dbReference type="NCBIfam" id="NF045571">
    <property type="entry name" value="HepHepsulflyase"/>
    <property type="match status" value="1"/>
</dbReference>
<protein>
    <submittedName>
        <fullName evidence="5">Discoidin domain-containing protein</fullName>
    </submittedName>
</protein>
<dbReference type="Gene3D" id="3.30.457.10">
    <property type="entry name" value="Copper amine oxidase-like, N-terminal domain"/>
    <property type="match status" value="1"/>
</dbReference>
<dbReference type="Gene3D" id="1.50.10.100">
    <property type="entry name" value="Chondroitin AC/alginate lyase"/>
    <property type="match status" value="1"/>
</dbReference>
<name>A0A9D1SZT6_9FIRM</name>
<dbReference type="GO" id="GO:0030313">
    <property type="term" value="C:cell envelope"/>
    <property type="evidence" value="ECO:0007669"/>
    <property type="project" value="UniProtKB-SubCell"/>
</dbReference>
<evidence type="ECO:0000256" key="2">
    <source>
        <dbReference type="ARBA" id="ARBA00023295"/>
    </source>
</evidence>
<dbReference type="InterPro" id="IPR054645">
    <property type="entry name" value="HepB"/>
</dbReference>
<evidence type="ECO:0000259" key="4">
    <source>
        <dbReference type="PROSITE" id="PS50022"/>
    </source>
</evidence>
<evidence type="ECO:0000256" key="3">
    <source>
        <dbReference type="SAM" id="SignalP"/>
    </source>
</evidence>